<evidence type="ECO:0000259" key="4">
    <source>
        <dbReference type="Pfam" id="PF00717"/>
    </source>
</evidence>
<proteinExistence type="predicted"/>
<organism evidence="5 6">
    <name type="scientific">Streptomyces netropsis</name>
    <name type="common">Streptoverticillium netropsis</name>
    <dbReference type="NCBI Taxonomy" id="55404"/>
    <lineage>
        <taxon>Bacteria</taxon>
        <taxon>Bacillati</taxon>
        <taxon>Actinomycetota</taxon>
        <taxon>Actinomycetes</taxon>
        <taxon>Kitasatosporales</taxon>
        <taxon>Streptomycetaceae</taxon>
        <taxon>Streptomyces</taxon>
    </lineage>
</organism>
<dbReference type="PANTHER" id="PTHR12383:SF16">
    <property type="entry name" value="MITOCHONDRIAL INNER MEMBRANE PROTEASE SUBUNIT 1"/>
    <property type="match status" value="1"/>
</dbReference>
<comment type="subcellular location">
    <subcellularLocation>
        <location evidence="1">Endomembrane system</location>
    </subcellularLocation>
</comment>
<protein>
    <submittedName>
        <fullName evidence="5">Nickel-type superoxide dismutase maturation protease</fullName>
    </submittedName>
</protein>
<gene>
    <name evidence="5" type="ORF">FHS38_001841</name>
</gene>
<dbReference type="GO" id="GO:0006465">
    <property type="term" value="P:signal peptide processing"/>
    <property type="evidence" value="ECO:0007669"/>
    <property type="project" value="InterPro"/>
</dbReference>
<dbReference type="InterPro" id="IPR015927">
    <property type="entry name" value="Peptidase_S24_S26A/B/C"/>
</dbReference>
<dbReference type="SUPFAM" id="SSF51306">
    <property type="entry name" value="LexA/Signal peptidase"/>
    <property type="match status" value="1"/>
</dbReference>
<evidence type="ECO:0000256" key="3">
    <source>
        <dbReference type="ARBA" id="ARBA00023136"/>
    </source>
</evidence>
<name>A0A7W7PDN8_STRNE</name>
<accession>A0A7W7PDN8</accession>
<dbReference type="AlphaFoldDB" id="A0A7W7PDN8"/>
<dbReference type="InterPro" id="IPR052064">
    <property type="entry name" value="Mito_IMP1_subunit"/>
</dbReference>
<dbReference type="InterPro" id="IPR019533">
    <property type="entry name" value="Peptidase_S26"/>
</dbReference>
<dbReference type="CDD" id="cd06530">
    <property type="entry name" value="S26_SPase_I"/>
    <property type="match status" value="1"/>
</dbReference>
<dbReference type="PANTHER" id="PTHR12383">
    <property type="entry name" value="PROTEASE FAMILY S26 MITOCHONDRIAL INNER MEMBRANE PROTEASE-RELATED"/>
    <property type="match status" value="1"/>
</dbReference>
<evidence type="ECO:0000313" key="6">
    <source>
        <dbReference type="Proteomes" id="UP000556436"/>
    </source>
</evidence>
<dbReference type="InterPro" id="IPR036286">
    <property type="entry name" value="LexA/Signal_pep-like_sf"/>
</dbReference>
<dbReference type="GO" id="GO:0012505">
    <property type="term" value="C:endomembrane system"/>
    <property type="evidence" value="ECO:0007669"/>
    <property type="project" value="UniProtKB-SubCell"/>
</dbReference>
<dbReference type="GO" id="GO:0004252">
    <property type="term" value="F:serine-type endopeptidase activity"/>
    <property type="evidence" value="ECO:0007669"/>
    <property type="project" value="InterPro"/>
</dbReference>
<dbReference type="Pfam" id="PF00717">
    <property type="entry name" value="Peptidase_S24"/>
    <property type="match status" value="1"/>
</dbReference>
<keyword evidence="3" id="KW-0472">Membrane</keyword>
<dbReference type="NCBIfam" id="TIGR02754">
    <property type="entry name" value="sod_Ni_protease"/>
    <property type="match status" value="1"/>
</dbReference>
<evidence type="ECO:0000256" key="2">
    <source>
        <dbReference type="ARBA" id="ARBA00022801"/>
    </source>
</evidence>
<dbReference type="EMBL" id="JACHJG010000003">
    <property type="protein sequence ID" value="MBB4885812.1"/>
    <property type="molecule type" value="Genomic_DNA"/>
</dbReference>
<keyword evidence="2" id="KW-0378">Hydrolase</keyword>
<sequence>MVQEQVDERGQELERERRGLLRIGLAEVYNPSMVPTLNPGDQIVVQYGASVRPGDVVVLRHPFRQDLLIVKRAVERRAGGWWVVGDNPLVENDSREFGTVPDEFVVARARLRLRRPPGAGQRSAVALLSWAASAVRPLSPEPSSGRVASWLSRRLRAR</sequence>
<reference evidence="5 6" key="1">
    <citation type="submission" date="2020-08" db="EMBL/GenBank/DDBJ databases">
        <title>Genomic Encyclopedia of Type Strains, Phase III (KMG-III): the genomes of soil and plant-associated and newly described type strains.</title>
        <authorList>
            <person name="Whitman W."/>
        </authorList>
    </citation>
    <scope>NUCLEOTIDE SEQUENCE [LARGE SCALE GENOMIC DNA]</scope>
    <source>
        <strain evidence="5 6">CECT 3265</strain>
    </source>
</reference>
<feature type="domain" description="Peptidase S24/S26A/S26B/S26C" evidence="4">
    <location>
        <begin position="25"/>
        <end position="92"/>
    </location>
</feature>
<keyword evidence="5" id="KW-0645">Protease</keyword>
<dbReference type="Proteomes" id="UP000556436">
    <property type="component" value="Unassembled WGS sequence"/>
</dbReference>
<keyword evidence="6" id="KW-1185">Reference proteome</keyword>
<evidence type="ECO:0000256" key="1">
    <source>
        <dbReference type="ARBA" id="ARBA00004308"/>
    </source>
</evidence>
<evidence type="ECO:0000313" key="5">
    <source>
        <dbReference type="EMBL" id="MBB4885812.1"/>
    </source>
</evidence>
<dbReference type="Gene3D" id="2.10.109.10">
    <property type="entry name" value="Umud Fragment, subunit A"/>
    <property type="match status" value="1"/>
</dbReference>
<comment type="caution">
    <text evidence="5">The sequence shown here is derived from an EMBL/GenBank/DDBJ whole genome shotgun (WGS) entry which is preliminary data.</text>
</comment>
<dbReference type="InterPro" id="IPR014124">
    <property type="entry name" value="Pept_S26A_Sod_Ni_maturase"/>
</dbReference>